<dbReference type="Gene3D" id="3.40.640.10">
    <property type="entry name" value="Type I PLP-dependent aspartate aminotransferase-like (Major domain)"/>
    <property type="match status" value="1"/>
</dbReference>
<accession>A0A2P7QNS6</accession>
<comment type="cofactor">
    <cofactor evidence="1 6 7">
        <name>pyridoxal 5'-phosphate</name>
        <dbReference type="ChEBI" id="CHEBI:597326"/>
    </cofactor>
</comment>
<evidence type="ECO:0000256" key="4">
    <source>
        <dbReference type="ARBA" id="ARBA00022898"/>
    </source>
</evidence>
<dbReference type="RefSeq" id="WP_106513503.1">
    <property type="nucleotide sequence ID" value="NZ_PXYI01000004.1"/>
</dbReference>
<reference evidence="8 9" key="1">
    <citation type="submission" date="2018-03" db="EMBL/GenBank/DDBJ databases">
        <title>The draft genome of Sphingosinicella sp. GL-C-18.</title>
        <authorList>
            <person name="Liu L."/>
            <person name="Li L."/>
            <person name="Liang L."/>
            <person name="Zhang X."/>
            <person name="Wang T."/>
        </authorList>
    </citation>
    <scope>NUCLEOTIDE SEQUENCE [LARGE SCALE GENOMIC DNA]</scope>
    <source>
        <strain evidence="8 9">GL-C-18</strain>
    </source>
</reference>
<dbReference type="OrthoDB" id="9803665at2"/>
<dbReference type="InterPro" id="IPR015422">
    <property type="entry name" value="PyrdxlP-dep_Trfase_small"/>
</dbReference>
<dbReference type="SUPFAM" id="SSF53383">
    <property type="entry name" value="PLP-dependent transferases"/>
    <property type="match status" value="1"/>
</dbReference>
<proteinExistence type="inferred from homology"/>
<name>A0A2P7QNS6_9SPHN</name>
<dbReference type="PANTHER" id="PTHR11999:SF70">
    <property type="entry name" value="MIP05841P"/>
    <property type="match status" value="1"/>
</dbReference>
<comment type="caution">
    <text evidence="8">The sequence shown here is derived from an EMBL/GenBank/DDBJ whole genome shotgun (WGS) entry which is preliminary data.</text>
</comment>
<organism evidence="8 9">
    <name type="scientific">Allosphingosinicella deserti</name>
    <dbReference type="NCBI Taxonomy" id="2116704"/>
    <lineage>
        <taxon>Bacteria</taxon>
        <taxon>Pseudomonadati</taxon>
        <taxon>Pseudomonadota</taxon>
        <taxon>Alphaproteobacteria</taxon>
        <taxon>Sphingomonadales</taxon>
        <taxon>Sphingomonadaceae</taxon>
        <taxon>Allosphingosinicella</taxon>
    </lineage>
</organism>
<keyword evidence="3" id="KW-0210">Decarboxylase</keyword>
<evidence type="ECO:0000256" key="5">
    <source>
        <dbReference type="ARBA" id="ARBA00023239"/>
    </source>
</evidence>
<keyword evidence="9" id="KW-1185">Reference proteome</keyword>
<evidence type="ECO:0000256" key="3">
    <source>
        <dbReference type="ARBA" id="ARBA00022793"/>
    </source>
</evidence>
<dbReference type="GO" id="GO:0019752">
    <property type="term" value="P:carboxylic acid metabolic process"/>
    <property type="evidence" value="ECO:0007669"/>
    <property type="project" value="InterPro"/>
</dbReference>
<evidence type="ECO:0000256" key="7">
    <source>
        <dbReference type="RuleBase" id="RU000382"/>
    </source>
</evidence>
<keyword evidence="5 7" id="KW-0456">Lyase</keyword>
<dbReference type="InterPro" id="IPR010977">
    <property type="entry name" value="Aromatic_deC"/>
</dbReference>
<dbReference type="InterPro" id="IPR015421">
    <property type="entry name" value="PyrdxlP-dep_Trfase_major"/>
</dbReference>
<dbReference type="Gene3D" id="3.90.1150.170">
    <property type="match status" value="1"/>
</dbReference>
<evidence type="ECO:0000256" key="6">
    <source>
        <dbReference type="PIRSR" id="PIRSR602129-50"/>
    </source>
</evidence>
<dbReference type="AlphaFoldDB" id="A0A2P7QNS6"/>
<dbReference type="InterPro" id="IPR015424">
    <property type="entry name" value="PyrdxlP-dep_Trfase"/>
</dbReference>
<dbReference type="InterPro" id="IPR002129">
    <property type="entry name" value="PyrdxlP-dep_de-COase"/>
</dbReference>
<evidence type="ECO:0000256" key="1">
    <source>
        <dbReference type="ARBA" id="ARBA00001933"/>
    </source>
</evidence>
<comment type="similarity">
    <text evidence="2 7">Belongs to the group II decarboxylase family.</text>
</comment>
<keyword evidence="4 6" id="KW-0663">Pyridoxal phosphate</keyword>
<dbReference type="GO" id="GO:0030170">
    <property type="term" value="F:pyridoxal phosphate binding"/>
    <property type="evidence" value="ECO:0007669"/>
    <property type="project" value="InterPro"/>
</dbReference>
<dbReference type="EMBL" id="PXYI01000004">
    <property type="protein sequence ID" value="PSJ39606.1"/>
    <property type="molecule type" value="Genomic_DNA"/>
</dbReference>
<evidence type="ECO:0000313" key="8">
    <source>
        <dbReference type="EMBL" id="PSJ39606.1"/>
    </source>
</evidence>
<gene>
    <name evidence="8" type="ORF">C7I55_13475</name>
</gene>
<evidence type="ECO:0000256" key="2">
    <source>
        <dbReference type="ARBA" id="ARBA00009533"/>
    </source>
</evidence>
<sequence length="466" mass="49517">MTGDADADGDPGMLADVAALAARHIRARRSACVAPARADEILSERLAAYDFAEPLDGVTVAADLLDLLGGHAVRSDHPAYFGLFNPPPLVAAVAGDIVTAAVNPQLAAWGHAPAAAEIERKLVELFGSLVWRGDDDAAGTFTSGGSEANHSAVLLALARRYPDWAQHGLPCGVRPVLYVSAQSHLAWMKIARAVGLGDRAVRLVEPEDGLALTGEALRRAVLRDGEADPLMLVGTAGTTAHGAIDDLAGFGQVARELGIHMHVDAAWAGGALLSPRGRDLMPGLDLADTVTIDPHKWLAVPMGAGLFLSRTWHSLDEAFGVTTGYMPATVANRRDPYVHSMQWSRRFTGGKLFMALATMGLPGYARMIERQIALGDRLRSRLREDGWTIANDTALPLVCFSALGAEDVATKKIEDAVVGTGRAWLSSVRCRGRLVLRACITSFEANEGDVDLLLGLLNDAREPVAR</sequence>
<feature type="modified residue" description="N6-(pyridoxal phosphate)lysine" evidence="6">
    <location>
        <position position="296"/>
    </location>
</feature>
<dbReference type="Gene3D" id="3.90.1150.10">
    <property type="entry name" value="Aspartate Aminotransferase, domain 1"/>
    <property type="match status" value="1"/>
</dbReference>
<protein>
    <submittedName>
        <fullName evidence="8">Pyridoxal-dependent decarboxylase</fullName>
    </submittedName>
</protein>
<dbReference type="Proteomes" id="UP000241167">
    <property type="component" value="Unassembled WGS sequence"/>
</dbReference>
<dbReference type="Pfam" id="PF00282">
    <property type="entry name" value="Pyridoxal_deC"/>
    <property type="match status" value="1"/>
</dbReference>
<dbReference type="GO" id="GO:0016831">
    <property type="term" value="F:carboxy-lyase activity"/>
    <property type="evidence" value="ECO:0007669"/>
    <property type="project" value="UniProtKB-KW"/>
</dbReference>
<evidence type="ECO:0000313" key="9">
    <source>
        <dbReference type="Proteomes" id="UP000241167"/>
    </source>
</evidence>
<dbReference type="PANTHER" id="PTHR11999">
    <property type="entry name" value="GROUP II PYRIDOXAL-5-PHOSPHATE DECARBOXYLASE"/>
    <property type="match status" value="1"/>
</dbReference>